<keyword evidence="3" id="KW-0328">Glycosyltransferase</keyword>
<dbReference type="OrthoDB" id="9810951at2"/>
<keyword evidence="5 9" id="KW-0812">Transmembrane</keyword>
<comment type="subcellular location">
    <subcellularLocation>
        <location evidence="1">Cell membrane</location>
        <topology evidence="1">Multi-pass membrane protein</topology>
    </subcellularLocation>
</comment>
<dbReference type="EMBL" id="NPEV01000017">
    <property type="protein sequence ID" value="RAI27564.1"/>
    <property type="molecule type" value="Genomic_DNA"/>
</dbReference>
<evidence type="ECO:0000256" key="4">
    <source>
        <dbReference type="ARBA" id="ARBA00022679"/>
    </source>
</evidence>
<name>A0A327JQ97_9HYPH</name>
<reference evidence="11 12" key="1">
    <citation type="submission" date="2017-07" db="EMBL/GenBank/DDBJ databases">
        <title>Draft Genome Sequences of Select Purple Nonsulfur Bacteria.</title>
        <authorList>
            <person name="Lasarre B."/>
            <person name="Mckinlay J.B."/>
        </authorList>
    </citation>
    <scope>NUCLEOTIDE SEQUENCE [LARGE SCALE GENOMIC DNA]</scope>
    <source>
        <strain evidence="11 12">DSM 11290</strain>
    </source>
</reference>
<feature type="transmembrane region" description="Helical" evidence="9">
    <location>
        <begin position="343"/>
        <end position="365"/>
    </location>
</feature>
<dbReference type="GO" id="GO:0009103">
    <property type="term" value="P:lipopolysaccharide biosynthetic process"/>
    <property type="evidence" value="ECO:0007669"/>
    <property type="project" value="TreeGrafter"/>
</dbReference>
<feature type="transmembrane region" description="Helical" evidence="9">
    <location>
        <begin position="453"/>
        <end position="473"/>
    </location>
</feature>
<keyword evidence="6 9" id="KW-1133">Transmembrane helix</keyword>
<evidence type="ECO:0000256" key="2">
    <source>
        <dbReference type="ARBA" id="ARBA00022475"/>
    </source>
</evidence>
<evidence type="ECO:0000313" key="11">
    <source>
        <dbReference type="EMBL" id="RAI27564.1"/>
    </source>
</evidence>
<keyword evidence="4" id="KW-0808">Transferase</keyword>
<feature type="compositionally biased region" description="Low complexity" evidence="8">
    <location>
        <begin position="65"/>
        <end position="76"/>
    </location>
</feature>
<evidence type="ECO:0000313" key="12">
    <source>
        <dbReference type="Proteomes" id="UP000249299"/>
    </source>
</evidence>
<feature type="transmembrane region" description="Helical" evidence="9">
    <location>
        <begin position="513"/>
        <end position="534"/>
    </location>
</feature>
<dbReference type="AlphaFoldDB" id="A0A327JQ97"/>
<accession>A0A327JQ97</accession>
<dbReference type="GO" id="GO:0016763">
    <property type="term" value="F:pentosyltransferase activity"/>
    <property type="evidence" value="ECO:0007669"/>
    <property type="project" value="TreeGrafter"/>
</dbReference>
<feature type="transmembrane region" description="Helical" evidence="9">
    <location>
        <begin position="230"/>
        <end position="262"/>
    </location>
</feature>
<feature type="transmembrane region" description="Helical" evidence="9">
    <location>
        <begin position="274"/>
        <end position="292"/>
    </location>
</feature>
<dbReference type="GO" id="GO:0005886">
    <property type="term" value="C:plasma membrane"/>
    <property type="evidence" value="ECO:0007669"/>
    <property type="project" value="UniProtKB-SubCell"/>
</dbReference>
<feature type="region of interest" description="Disordered" evidence="8">
    <location>
        <begin position="32"/>
        <end position="125"/>
    </location>
</feature>
<evidence type="ECO:0000256" key="8">
    <source>
        <dbReference type="SAM" id="MobiDB-lite"/>
    </source>
</evidence>
<dbReference type="InterPro" id="IPR050297">
    <property type="entry name" value="LipidA_mod_glycosyltrf_83"/>
</dbReference>
<keyword evidence="7 9" id="KW-0472">Membrane</keyword>
<dbReference type="Proteomes" id="UP000249299">
    <property type="component" value="Unassembled WGS sequence"/>
</dbReference>
<evidence type="ECO:0000256" key="6">
    <source>
        <dbReference type="ARBA" id="ARBA00022989"/>
    </source>
</evidence>
<evidence type="ECO:0000259" key="10">
    <source>
        <dbReference type="Pfam" id="PF13231"/>
    </source>
</evidence>
<feature type="compositionally biased region" description="Basic and acidic residues" evidence="8">
    <location>
        <begin position="96"/>
        <end position="112"/>
    </location>
</feature>
<dbReference type="GO" id="GO:0010041">
    <property type="term" value="P:response to iron(III) ion"/>
    <property type="evidence" value="ECO:0007669"/>
    <property type="project" value="TreeGrafter"/>
</dbReference>
<feature type="transmembrane region" description="Helical" evidence="9">
    <location>
        <begin position="397"/>
        <end position="416"/>
    </location>
</feature>
<evidence type="ECO:0000256" key="9">
    <source>
        <dbReference type="SAM" id="Phobius"/>
    </source>
</evidence>
<feature type="transmembrane region" description="Helical" evidence="9">
    <location>
        <begin position="428"/>
        <end position="447"/>
    </location>
</feature>
<sequence>MPFPAEAKEPIAVAHAFDRLAPEMKERYTRTAAGGWSMLTSDGKPDEKAPDATGPDAARPDAAKAADAPASEATPARDAPKAEAPSTGAPKAEAPAFHRAEPAKPEPAKAEEPEPGAPKATAPRRPRRDFLDALAAFPPLTALVLVAVCLALFLPGFFNIPPVDRDEARFAQASRQMVETRDFVDIRFQDEARHKKPAGIYWLQAASVEASGLGKDSPIWVYRVPSLVGAILAVLLTWRIGAVLFGPTVGFVGALFFAAVILPGVEARLAKTDAMLLATILAAQLVLARLWVGRKVGFFFTAFFYIALAAGVLLKGPIILMVTGLTAIGCILWKRSVRWLKPLASVFGVLLFLILVVPWFVAIGIRTDWAFFTTSFGGDMLAKVAGAKESHGAPPGAYLLVALATLWPLSAFLPAGLNHMRRHPGNSAVWFCLLWVIPSWVIFELVPTKLPHYVLPLYPALALLIVAGVLETFDGHRPTLIGRIWSVLLFVVPVLVLGAVIAGAVYLNGTPMAFYAIPVVGLGVVVSLLAWYYYRGGHARVRFVATSLLSAAIVYGGALGLAAPAFSDLWISGRLAARIAAFDGCPDPKVVSVGFSEPSLVFLSPRPVAFANKDNVAEAVGEAPCGLLLVDARRQDEVMASLSGLAAAPRELAREEGRNLNGGRALDIGIYAIGGAANGVPDN</sequence>
<dbReference type="PANTHER" id="PTHR33908">
    <property type="entry name" value="MANNOSYLTRANSFERASE YKCB-RELATED"/>
    <property type="match status" value="1"/>
</dbReference>
<dbReference type="InterPro" id="IPR038731">
    <property type="entry name" value="RgtA/B/C-like"/>
</dbReference>
<evidence type="ECO:0000256" key="5">
    <source>
        <dbReference type="ARBA" id="ARBA00022692"/>
    </source>
</evidence>
<feature type="transmembrane region" description="Helical" evidence="9">
    <location>
        <begin position="298"/>
        <end position="331"/>
    </location>
</feature>
<gene>
    <name evidence="11" type="ORF">CH339_10025</name>
</gene>
<keyword evidence="2" id="KW-1003">Cell membrane</keyword>
<feature type="transmembrane region" description="Helical" evidence="9">
    <location>
        <begin position="541"/>
        <end position="566"/>
    </location>
</feature>
<feature type="transmembrane region" description="Helical" evidence="9">
    <location>
        <begin position="485"/>
        <end position="507"/>
    </location>
</feature>
<evidence type="ECO:0000256" key="3">
    <source>
        <dbReference type="ARBA" id="ARBA00022676"/>
    </source>
</evidence>
<dbReference type="PANTHER" id="PTHR33908:SF3">
    <property type="entry name" value="UNDECAPRENYL PHOSPHATE-ALPHA-4-AMINO-4-DEOXY-L-ARABINOSE ARABINOSYL TRANSFERASE"/>
    <property type="match status" value="1"/>
</dbReference>
<feature type="domain" description="Glycosyltransferase RgtA/B/C/D-like" evidence="10">
    <location>
        <begin position="195"/>
        <end position="360"/>
    </location>
</feature>
<evidence type="ECO:0000256" key="7">
    <source>
        <dbReference type="ARBA" id="ARBA00023136"/>
    </source>
</evidence>
<comment type="caution">
    <text evidence="11">The sequence shown here is derived from an EMBL/GenBank/DDBJ whole genome shotgun (WGS) entry which is preliminary data.</text>
</comment>
<feature type="transmembrane region" description="Helical" evidence="9">
    <location>
        <begin position="134"/>
        <end position="158"/>
    </location>
</feature>
<keyword evidence="12" id="KW-1185">Reference proteome</keyword>
<evidence type="ECO:0000256" key="1">
    <source>
        <dbReference type="ARBA" id="ARBA00004651"/>
    </source>
</evidence>
<protein>
    <recommendedName>
        <fullName evidence="10">Glycosyltransferase RgtA/B/C/D-like domain-containing protein</fullName>
    </recommendedName>
</protein>
<proteinExistence type="predicted"/>
<organism evidence="11 12">
    <name type="scientific">Rhodobium orientis</name>
    <dbReference type="NCBI Taxonomy" id="34017"/>
    <lineage>
        <taxon>Bacteria</taxon>
        <taxon>Pseudomonadati</taxon>
        <taxon>Pseudomonadota</taxon>
        <taxon>Alphaproteobacteria</taxon>
        <taxon>Hyphomicrobiales</taxon>
        <taxon>Rhodobiaceae</taxon>
        <taxon>Rhodobium</taxon>
    </lineage>
</organism>
<dbReference type="Pfam" id="PF13231">
    <property type="entry name" value="PMT_2"/>
    <property type="match status" value="1"/>
</dbReference>